<dbReference type="InterPro" id="IPR043151">
    <property type="entry name" value="BAH_sf"/>
</dbReference>
<evidence type="ECO:0000259" key="7">
    <source>
        <dbReference type="PROSITE" id="PS51038"/>
    </source>
</evidence>
<dbReference type="Gene3D" id="2.30.30.490">
    <property type="match status" value="1"/>
</dbReference>
<keyword evidence="2 4" id="KW-0863">Zinc-finger</keyword>
<dbReference type="InterPro" id="IPR019786">
    <property type="entry name" value="Zinc_finger_PHD-type_CS"/>
</dbReference>
<protein>
    <submittedName>
        <fullName evidence="8">Uncharacterized protein</fullName>
    </submittedName>
</protein>
<evidence type="ECO:0000313" key="8">
    <source>
        <dbReference type="EMBL" id="CAL0326530.1"/>
    </source>
</evidence>
<comment type="caution">
    <text evidence="8">The sequence shown here is derived from an EMBL/GenBank/DDBJ whole genome shotgun (WGS) entry which is preliminary data.</text>
</comment>
<proteinExistence type="predicted"/>
<dbReference type="PROSITE" id="PS50016">
    <property type="entry name" value="ZF_PHD_2"/>
    <property type="match status" value="1"/>
</dbReference>
<dbReference type="Pfam" id="PF01426">
    <property type="entry name" value="BAH"/>
    <property type="match status" value="1"/>
</dbReference>
<sequence>MASVCSYTTIIGTNKVVRAGDCVLMHPYDPTSNLPRVAHVEKIVQDDKYNVIVCVRLYYRPQESIGGRRRFHGAKELFLSDRFDFKSVDSIEGKCVVHTLRKYMKLENVSAEDYYCRFQYQAATGAFTPDRVAVYCNCEMPKNPDEFMLRCKECKDWYHPDCVGMTIEDARNLDQYVCSECSTVDDSPATLPESQASDGMVRPPASDTK</sequence>
<evidence type="ECO:0000256" key="1">
    <source>
        <dbReference type="ARBA" id="ARBA00022723"/>
    </source>
</evidence>
<gene>
    <name evidence="8" type="ORF">LLUT_LOCUS27590</name>
</gene>
<dbReference type="Proteomes" id="UP001497480">
    <property type="component" value="Unassembled WGS sequence"/>
</dbReference>
<dbReference type="SMART" id="SM00249">
    <property type="entry name" value="PHD"/>
    <property type="match status" value="1"/>
</dbReference>
<dbReference type="PANTHER" id="PTHR46364">
    <property type="entry name" value="OS08G0421900 PROTEIN"/>
    <property type="match status" value="1"/>
</dbReference>
<feature type="region of interest" description="Disordered" evidence="5">
    <location>
        <begin position="183"/>
        <end position="209"/>
    </location>
</feature>
<organism evidence="8 9">
    <name type="scientific">Lupinus luteus</name>
    <name type="common">European yellow lupine</name>
    <dbReference type="NCBI Taxonomy" id="3873"/>
    <lineage>
        <taxon>Eukaryota</taxon>
        <taxon>Viridiplantae</taxon>
        <taxon>Streptophyta</taxon>
        <taxon>Embryophyta</taxon>
        <taxon>Tracheophyta</taxon>
        <taxon>Spermatophyta</taxon>
        <taxon>Magnoliopsida</taxon>
        <taxon>eudicotyledons</taxon>
        <taxon>Gunneridae</taxon>
        <taxon>Pentapetalae</taxon>
        <taxon>rosids</taxon>
        <taxon>fabids</taxon>
        <taxon>Fabales</taxon>
        <taxon>Fabaceae</taxon>
        <taxon>Papilionoideae</taxon>
        <taxon>50 kb inversion clade</taxon>
        <taxon>genistoids sensu lato</taxon>
        <taxon>core genistoids</taxon>
        <taxon>Genisteae</taxon>
        <taxon>Lupinus</taxon>
    </lineage>
</organism>
<dbReference type="InterPro" id="IPR013083">
    <property type="entry name" value="Znf_RING/FYVE/PHD"/>
</dbReference>
<dbReference type="InterPro" id="IPR011011">
    <property type="entry name" value="Znf_FYVE_PHD"/>
</dbReference>
<evidence type="ECO:0000256" key="4">
    <source>
        <dbReference type="PROSITE-ProRule" id="PRU00146"/>
    </source>
</evidence>
<dbReference type="Pfam" id="PF00628">
    <property type="entry name" value="PHD"/>
    <property type="match status" value="1"/>
</dbReference>
<evidence type="ECO:0000256" key="5">
    <source>
        <dbReference type="SAM" id="MobiDB-lite"/>
    </source>
</evidence>
<feature type="domain" description="PHD-type" evidence="6">
    <location>
        <begin position="133"/>
        <end position="184"/>
    </location>
</feature>
<dbReference type="InterPro" id="IPR001025">
    <property type="entry name" value="BAH_dom"/>
</dbReference>
<dbReference type="GO" id="GO:0003682">
    <property type="term" value="F:chromatin binding"/>
    <property type="evidence" value="ECO:0007669"/>
    <property type="project" value="InterPro"/>
</dbReference>
<keyword evidence="1" id="KW-0479">Metal-binding</keyword>
<keyword evidence="3" id="KW-0862">Zinc</keyword>
<dbReference type="PROSITE" id="PS01359">
    <property type="entry name" value="ZF_PHD_1"/>
    <property type="match status" value="1"/>
</dbReference>
<evidence type="ECO:0000259" key="6">
    <source>
        <dbReference type="PROSITE" id="PS50016"/>
    </source>
</evidence>
<dbReference type="AlphaFoldDB" id="A0AAV1Y044"/>
<accession>A0AAV1Y044</accession>
<dbReference type="Gene3D" id="3.30.40.10">
    <property type="entry name" value="Zinc/RING finger domain, C3HC4 (zinc finger)"/>
    <property type="match status" value="1"/>
</dbReference>
<evidence type="ECO:0000256" key="2">
    <source>
        <dbReference type="ARBA" id="ARBA00022771"/>
    </source>
</evidence>
<dbReference type="PROSITE" id="PS51038">
    <property type="entry name" value="BAH"/>
    <property type="match status" value="1"/>
</dbReference>
<dbReference type="GO" id="GO:0008270">
    <property type="term" value="F:zinc ion binding"/>
    <property type="evidence" value="ECO:0007669"/>
    <property type="project" value="UniProtKB-KW"/>
</dbReference>
<evidence type="ECO:0000256" key="3">
    <source>
        <dbReference type="ARBA" id="ARBA00022833"/>
    </source>
</evidence>
<dbReference type="InterPro" id="IPR001965">
    <property type="entry name" value="Znf_PHD"/>
</dbReference>
<dbReference type="InterPro" id="IPR019787">
    <property type="entry name" value="Znf_PHD-finger"/>
</dbReference>
<dbReference type="EMBL" id="CAXHTB010000019">
    <property type="protein sequence ID" value="CAL0326530.1"/>
    <property type="molecule type" value="Genomic_DNA"/>
</dbReference>
<dbReference type="SUPFAM" id="SSF57903">
    <property type="entry name" value="FYVE/PHD zinc finger"/>
    <property type="match status" value="1"/>
</dbReference>
<evidence type="ECO:0000313" key="9">
    <source>
        <dbReference type="Proteomes" id="UP001497480"/>
    </source>
</evidence>
<name>A0AAV1Y044_LUPLU</name>
<feature type="domain" description="BAH" evidence="7">
    <location>
        <begin position="15"/>
        <end position="131"/>
    </location>
</feature>
<dbReference type="SMART" id="SM00439">
    <property type="entry name" value="BAH"/>
    <property type="match status" value="1"/>
</dbReference>
<reference evidence="8 9" key="1">
    <citation type="submission" date="2024-03" db="EMBL/GenBank/DDBJ databases">
        <authorList>
            <person name="Martinez-Hernandez J."/>
        </authorList>
    </citation>
    <scope>NUCLEOTIDE SEQUENCE [LARGE SCALE GENOMIC DNA]</scope>
</reference>
<keyword evidence="9" id="KW-1185">Reference proteome</keyword>